<dbReference type="InterPro" id="IPR048166">
    <property type="entry name" value="VVA0879-like"/>
</dbReference>
<dbReference type="Proteomes" id="UP000094626">
    <property type="component" value="Chromosome"/>
</dbReference>
<proteinExistence type="predicted"/>
<sequence>MIMEKITHNEFRARLKEQGMDREHSAFVCPICSTVQSMALLRIEGVPEDKLDTQIGFSCVGRWNDAGPARDGKPANADKPGCNWTLGGLFRLHQLEVEHEGKSHPMFVIASKEQAEALRAQVSA</sequence>
<reference evidence="2" key="1">
    <citation type="journal article" date="2017" name="J. Biotechnol.">
        <title>Complete genome sequence of Novosphingobium resinovorum SA1, a versatile xenobiotic-degrading bacterium capable of utilizing sulfanilic acid.</title>
        <authorList>
            <person name="Hegedus B."/>
            <person name="Kos P.B."/>
            <person name="Balint B."/>
            <person name="Maroti G."/>
            <person name="Gan H.M."/>
            <person name="Perei K."/>
            <person name="Rakhely G."/>
        </authorList>
    </citation>
    <scope>NUCLEOTIDE SEQUENCE [LARGE SCALE GENOMIC DNA]</scope>
    <source>
        <strain evidence="2">SA1</strain>
    </source>
</reference>
<dbReference type="NCBIfam" id="NF041591">
    <property type="entry name" value="CxxC_VVA0879"/>
    <property type="match status" value="1"/>
</dbReference>
<evidence type="ECO:0000313" key="2">
    <source>
        <dbReference type="Proteomes" id="UP000094626"/>
    </source>
</evidence>
<organism evidence="1 2">
    <name type="scientific">Novosphingobium resinovorum</name>
    <dbReference type="NCBI Taxonomy" id="158500"/>
    <lineage>
        <taxon>Bacteria</taxon>
        <taxon>Pseudomonadati</taxon>
        <taxon>Pseudomonadota</taxon>
        <taxon>Alphaproteobacteria</taxon>
        <taxon>Sphingomonadales</taxon>
        <taxon>Sphingomonadaceae</taxon>
        <taxon>Novosphingobium</taxon>
    </lineage>
</organism>
<keyword evidence="2" id="KW-1185">Reference proteome</keyword>
<name>A0A1D8A8Q7_9SPHN</name>
<accession>A0A1D8A8Q7</accession>
<dbReference type="AlphaFoldDB" id="A0A1D8A8Q7"/>
<dbReference type="KEGG" id="nre:BES08_05685"/>
<gene>
    <name evidence="1" type="ORF">BES08_05685</name>
</gene>
<evidence type="ECO:0000313" key="1">
    <source>
        <dbReference type="EMBL" id="AOR78508.1"/>
    </source>
</evidence>
<dbReference type="EMBL" id="CP017075">
    <property type="protein sequence ID" value="AOR78508.1"/>
    <property type="molecule type" value="Genomic_DNA"/>
</dbReference>
<protein>
    <submittedName>
        <fullName evidence="1">Uncharacterized protein</fullName>
    </submittedName>
</protein>